<dbReference type="GO" id="GO:0005768">
    <property type="term" value="C:endosome"/>
    <property type="evidence" value="ECO:0007669"/>
    <property type="project" value="TreeGrafter"/>
</dbReference>
<protein>
    <recommendedName>
        <fullName evidence="8">PQ-loop repeat-containing protein 1</fullName>
    </recommendedName>
</protein>
<dbReference type="Pfam" id="PF04193">
    <property type="entry name" value="PQ-loop"/>
    <property type="match status" value="1"/>
</dbReference>
<dbReference type="GO" id="GO:0005802">
    <property type="term" value="C:trans-Golgi network"/>
    <property type="evidence" value="ECO:0007669"/>
    <property type="project" value="TreeGrafter"/>
</dbReference>
<proteinExistence type="predicted"/>
<accession>A0A9W7DVK6</accession>
<dbReference type="GO" id="GO:0016020">
    <property type="term" value="C:membrane"/>
    <property type="evidence" value="ECO:0007669"/>
    <property type="project" value="UniProtKB-SubCell"/>
</dbReference>
<dbReference type="GO" id="GO:0005829">
    <property type="term" value="C:cytosol"/>
    <property type="evidence" value="ECO:0007669"/>
    <property type="project" value="GOC"/>
</dbReference>
<reference evidence="7" key="1">
    <citation type="journal article" date="2023" name="Commun. Biol.">
        <title>Genome analysis of Parmales, the sister group of diatoms, reveals the evolutionary specialization of diatoms from phago-mixotrophs to photoautotrophs.</title>
        <authorList>
            <person name="Ban H."/>
            <person name="Sato S."/>
            <person name="Yoshikawa S."/>
            <person name="Yamada K."/>
            <person name="Nakamura Y."/>
            <person name="Ichinomiya M."/>
            <person name="Sato N."/>
            <person name="Blanc-Mathieu R."/>
            <person name="Endo H."/>
            <person name="Kuwata A."/>
            <person name="Ogata H."/>
        </authorList>
    </citation>
    <scope>NUCLEOTIDE SEQUENCE [LARGE SCALE GENOMIC DNA]</scope>
</reference>
<dbReference type="Gene3D" id="1.20.1280.290">
    <property type="match status" value="1"/>
</dbReference>
<organism evidence="6 7">
    <name type="scientific">Triparma laevis f. inornata</name>
    <dbReference type="NCBI Taxonomy" id="1714386"/>
    <lineage>
        <taxon>Eukaryota</taxon>
        <taxon>Sar</taxon>
        <taxon>Stramenopiles</taxon>
        <taxon>Ochrophyta</taxon>
        <taxon>Bolidophyceae</taxon>
        <taxon>Parmales</taxon>
        <taxon>Triparmaceae</taxon>
        <taxon>Triparma</taxon>
    </lineage>
</organism>
<evidence type="ECO:0000256" key="1">
    <source>
        <dbReference type="ARBA" id="ARBA00004141"/>
    </source>
</evidence>
<keyword evidence="4 5" id="KW-0472">Membrane</keyword>
<sequence>MSNVVSTTTDLIFLFSFATYVPQLLSLAKQPTLPTTAEPGNKSSGFDPRICRVLLICHVSRLLSAFLGQPLNQNIIYQSIGMLVVQTLTVYYSSTNKSHPIQEYKKELSTIILSRTHRTLTIFTTTILALTVITDIVLIEDIVYLKDMWYGFHPLQLLPSSLLTFSLILESLPPLLQLAAIRKNKSAEGVSTVMVGGWLVGDLGKVFYFQVKGEYKMLLGAMICALIDAAVCWEVGKTHDHGN</sequence>
<dbReference type="GO" id="GO:0045332">
    <property type="term" value="P:phospholipid translocation"/>
    <property type="evidence" value="ECO:0007669"/>
    <property type="project" value="TreeGrafter"/>
</dbReference>
<evidence type="ECO:0000256" key="2">
    <source>
        <dbReference type="ARBA" id="ARBA00022692"/>
    </source>
</evidence>
<dbReference type="InterPro" id="IPR006603">
    <property type="entry name" value="PQ-loop_rpt"/>
</dbReference>
<feature type="transmembrane region" description="Helical" evidence="5">
    <location>
        <begin position="159"/>
        <end position="181"/>
    </location>
</feature>
<dbReference type="Proteomes" id="UP001162640">
    <property type="component" value="Unassembled WGS sequence"/>
</dbReference>
<comment type="caution">
    <text evidence="6">The sequence shown here is derived from an EMBL/GenBank/DDBJ whole genome shotgun (WGS) entry which is preliminary data.</text>
</comment>
<evidence type="ECO:0000256" key="5">
    <source>
        <dbReference type="SAM" id="Phobius"/>
    </source>
</evidence>
<dbReference type="InterPro" id="IPR052241">
    <property type="entry name" value="SLC66/Scramblase_ANY1"/>
</dbReference>
<feature type="transmembrane region" description="Helical" evidence="5">
    <location>
        <begin position="193"/>
        <end position="211"/>
    </location>
</feature>
<evidence type="ECO:0000256" key="3">
    <source>
        <dbReference type="ARBA" id="ARBA00022989"/>
    </source>
</evidence>
<keyword evidence="3 5" id="KW-1133">Transmembrane helix</keyword>
<evidence type="ECO:0000256" key="4">
    <source>
        <dbReference type="ARBA" id="ARBA00023136"/>
    </source>
</evidence>
<name>A0A9W7DVK6_9STRA</name>
<evidence type="ECO:0000313" key="6">
    <source>
        <dbReference type="EMBL" id="GMH55805.1"/>
    </source>
</evidence>
<comment type="subcellular location">
    <subcellularLocation>
        <location evidence="1">Membrane</location>
        <topology evidence="1">Multi-pass membrane protein</topology>
    </subcellularLocation>
</comment>
<evidence type="ECO:0000313" key="7">
    <source>
        <dbReference type="Proteomes" id="UP001162640"/>
    </source>
</evidence>
<keyword evidence="2 5" id="KW-0812">Transmembrane</keyword>
<dbReference type="EMBL" id="BLQM01000047">
    <property type="protein sequence ID" value="GMH55805.1"/>
    <property type="molecule type" value="Genomic_DNA"/>
</dbReference>
<evidence type="ECO:0008006" key="8">
    <source>
        <dbReference type="Google" id="ProtNLM"/>
    </source>
</evidence>
<feature type="transmembrane region" description="Helical" evidence="5">
    <location>
        <begin position="120"/>
        <end position="139"/>
    </location>
</feature>
<gene>
    <name evidence="6" type="ORF">TL16_g01996</name>
</gene>
<dbReference type="PANTHER" id="PTHR14856">
    <property type="entry name" value="PQ-LOOP REPEAT-CONTAINING PROTEIN 1-LIKE PROTEIN"/>
    <property type="match status" value="1"/>
</dbReference>
<dbReference type="AlphaFoldDB" id="A0A9W7DVK6"/>
<dbReference type="PANTHER" id="PTHR14856:SF9">
    <property type="entry name" value="PQ-LOOP REPEAT-CONTAINING PROTEIN 1"/>
    <property type="match status" value="1"/>
</dbReference>
<dbReference type="GO" id="GO:0042147">
    <property type="term" value="P:retrograde transport, endosome to Golgi"/>
    <property type="evidence" value="ECO:0007669"/>
    <property type="project" value="TreeGrafter"/>
</dbReference>